<keyword evidence="4" id="KW-0572">Peptidoglycan-anchor</keyword>
<evidence type="ECO:0000313" key="8">
    <source>
        <dbReference type="EMBL" id="MZL70717.1"/>
    </source>
</evidence>
<evidence type="ECO:0000256" key="1">
    <source>
        <dbReference type="ARBA" id="ARBA00022512"/>
    </source>
</evidence>
<sequence length="686" mass="72868">MKLKRRILSLLLALCLVAGLIPTVALATGTDTGKAIQLVDSGIAANIGGKQADNIYFGTYQQSSNGSGGYNTDPIKWRVLSNANGQLFLLSDQNFDVFQYHTENENVTWKTSTMRSWLNGYDTTQNSGGSSGIDYTNDNFLDDAFSDKEQNAIVETTVVNYDNKDEDYGTDGEGGDDTVDRIFLLSINDTDNIKEYFPGYSTSRFSTNTEYVAAGGKLGSGMNGADEGDWWWLRSPGSNNSMAAFIEEDGGGVYEGNPVNNKTAAVRPAFNLDLSSVLFTSAAAGGKSSGTVGTLSTVSDYAGNEWKLTLLDGGRSFSVNMNGQTSISASAGESVKITYSGAQTGANEYVSVLLCDSNGNVLYYGNIAQNSASGTATLNIPSGLAAGNYTLKVFSEQCNGDYMTDYASAFEDISLTVLSKETAPNATFTATGDNGGTLSNVDTTMKYSTDGGESWTDITGTTMDITGVTADKDIQVVKKGDGTTTADSEAQIIDVTQAATPAGIDATDCTTTAQNDGTITNVDNTMEYRRSTASDWTEITDTEVTGLVNGTYEVRVKANGTVLASAAATVTIGEHTCVAQQGDWQYDENNHWKLCVCGEKLNNVAHSFEWVIDKEATATQAGAKHEECTVCGYAKASVEIPATGDDTQLPQTGDNSNIALWIAVMLAAGTALTGTVLYSRKRKYSR</sequence>
<dbReference type="RefSeq" id="WP_161213576.1">
    <property type="nucleotide sequence ID" value="NZ_WWVX01000010.1"/>
</dbReference>
<feature type="transmembrane region" description="Helical" evidence="5">
    <location>
        <begin position="658"/>
        <end position="678"/>
    </location>
</feature>
<feature type="domain" description="Gram-positive cocci surface proteins LPxTG" evidence="7">
    <location>
        <begin position="649"/>
        <end position="686"/>
    </location>
</feature>
<dbReference type="Proteomes" id="UP000474718">
    <property type="component" value="Unassembled WGS sequence"/>
</dbReference>
<keyword evidence="9" id="KW-1185">Reference proteome</keyword>
<accession>A0ABW9X082</accession>
<dbReference type="InterPro" id="IPR019931">
    <property type="entry name" value="LPXTG_anchor"/>
</dbReference>
<keyword evidence="3 6" id="KW-0732">Signal</keyword>
<comment type="caution">
    <text evidence="8">The sequence shown here is derived from an EMBL/GenBank/DDBJ whole genome shotgun (WGS) entry which is preliminary data.</text>
</comment>
<feature type="signal peptide" evidence="6">
    <location>
        <begin position="1"/>
        <end position="27"/>
    </location>
</feature>
<proteinExistence type="predicted"/>
<name>A0ABW9X082_9FIRM</name>
<dbReference type="InterPro" id="IPR046240">
    <property type="entry name" value="DUF6273"/>
</dbReference>
<evidence type="ECO:0000256" key="6">
    <source>
        <dbReference type="SAM" id="SignalP"/>
    </source>
</evidence>
<evidence type="ECO:0000313" key="9">
    <source>
        <dbReference type="Proteomes" id="UP000474718"/>
    </source>
</evidence>
<dbReference type="Pfam" id="PF19789">
    <property type="entry name" value="DUF6273"/>
    <property type="match status" value="1"/>
</dbReference>
<protein>
    <submittedName>
        <fullName evidence="8">LPXTG cell wall anchor domain-containing protein</fullName>
    </submittedName>
</protein>
<keyword evidence="1" id="KW-0134">Cell wall</keyword>
<dbReference type="EMBL" id="WWVX01000010">
    <property type="protein sequence ID" value="MZL70717.1"/>
    <property type="molecule type" value="Genomic_DNA"/>
</dbReference>
<dbReference type="NCBIfam" id="TIGR01167">
    <property type="entry name" value="LPXTG_anchor"/>
    <property type="match status" value="1"/>
</dbReference>
<keyword evidence="5" id="KW-0472">Membrane</keyword>
<organism evidence="8 9">
    <name type="scientific">Bittarella massiliensis</name>
    <name type="common">ex Durand et al. 2017</name>
    <dbReference type="NCBI Taxonomy" id="1720313"/>
    <lineage>
        <taxon>Bacteria</taxon>
        <taxon>Bacillati</taxon>
        <taxon>Bacillota</taxon>
        <taxon>Clostridia</taxon>
        <taxon>Eubacteriales</taxon>
        <taxon>Oscillospiraceae</taxon>
        <taxon>Bittarella (ex Durand et al. 2017)</taxon>
    </lineage>
</organism>
<evidence type="ECO:0000256" key="3">
    <source>
        <dbReference type="ARBA" id="ARBA00022729"/>
    </source>
</evidence>
<evidence type="ECO:0000256" key="2">
    <source>
        <dbReference type="ARBA" id="ARBA00022525"/>
    </source>
</evidence>
<evidence type="ECO:0000256" key="4">
    <source>
        <dbReference type="ARBA" id="ARBA00023088"/>
    </source>
</evidence>
<evidence type="ECO:0000259" key="7">
    <source>
        <dbReference type="PROSITE" id="PS50847"/>
    </source>
</evidence>
<dbReference type="PROSITE" id="PS50847">
    <property type="entry name" value="GRAM_POS_ANCHORING"/>
    <property type="match status" value="1"/>
</dbReference>
<feature type="chain" id="PRO_5045735215" evidence="6">
    <location>
        <begin position="28"/>
        <end position="686"/>
    </location>
</feature>
<keyword evidence="5" id="KW-1133">Transmembrane helix</keyword>
<reference evidence="8 9" key="1">
    <citation type="journal article" date="2019" name="Nat. Med.">
        <title>A library of human gut bacterial isolates paired with longitudinal multiomics data enables mechanistic microbiome research.</title>
        <authorList>
            <person name="Poyet M."/>
            <person name="Groussin M."/>
            <person name="Gibbons S.M."/>
            <person name="Avila-Pacheco J."/>
            <person name="Jiang X."/>
            <person name="Kearney S.M."/>
            <person name="Perrotta A.R."/>
            <person name="Berdy B."/>
            <person name="Zhao S."/>
            <person name="Lieberman T.D."/>
            <person name="Swanson P.K."/>
            <person name="Smith M."/>
            <person name="Roesemann S."/>
            <person name="Alexander J.E."/>
            <person name="Rich S.A."/>
            <person name="Livny J."/>
            <person name="Vlamakis H."/>
            <person name="Clish C."/>
            <person name="Bullock K."/>
            <person name="Deik A."/>
            <person name="Scott J."/>
            <person name="Pierce K.A."/>
            <person name="Xavier R.J."/>
            <person name="Alm E.J."/>
        </authorList>
    </citation>
    <scope>NUCLEOTIDE SEQUENCE [LARGE SCALE GENOMIC DNA]</scope>
    <source>
        <strain evidence="8 9">BIOML-A2</strain>
    </source>
</reference>
<keyword evidence="5" id="KW-0812">Transmembrane</keyword>
<keyword evidence="2" id="KW-0964">Secreted</keyword>
<evidence type="ECO:0000256" key="5">
    <source>
        <dbReference type="SAM" id="Phobius"/>
    </source>
</evidence>
<gene>
    <name evidence="8" type="ORF">GT747_13250</name>
</gene>